<dbReference type="Proteomes" id="UP001497382">
    <property type="component" value="Unassembled WGS sequence"/>
</dbReference>
<reference evidence="6 7" key="1">
    <citation type="submission" date="2024-04" db="EMBL/GenBank/DDBJ databases">
        <authorList>
            <person name="Rising A."/>
            <person name="Reimegard J."/>
            <person name="Sonavane S."/>
            <person name="Akerstrom W."/>
            <person name="Nylinder S."/>
            <person name="Hedman E."/>
            <person name="Kallberg Y."/>
        </authorList>
    </citation>
    <scope>NUCLEOTIDE SEQUENCE [LARGE SCALE GENOMIC DNA]</scope>
</reference>
<feature type="region of interest" description="Disordered" evidence="3">
    <location>
        <begin position="1185"/>
        <end position="1260"/>
    </location>
</feature>
<feature type="compositionally biased region" description="Acidic residues" evidence="3">
    <location>
        <begin position="1232"/>
        <end position="1242"/>
    </location>
</feature>
<feature type="compositionally biased region" description="Polar residues" evidence="3">
    <location>
        <begin position="2079"/>
        <end position="2095"/>
    </location>
</feature>
<name>A0AAV2A9L4_9ARAC</name>
<feature type="compositionally biased region" description="Polar residues" evidence="3">
    <location>
        <begin position="1197"/>
        <end position="1206"/>
    </location>
</feature>
<feature type="region of interest" description="Disordered" evidence="3">
    <location>
        <begin position="2234"/>
        <end position="2305"/>
    </location>
</feature>
<feature type="domain" description="ELYS beta-propeller" evidence="5">
    <location>
        <begin position="48"/>
        <end position="511"/>
    </location>
</feature>
<evidence type="ECO:0000313" key="6">
    <source>
        <dbReference type="EMBL" id="CAL1280677.1"/>
    </source>
</evidence>
<feature type="domain" description="ELYS-like" evidence="4">
    <location>
        <begin position="745"/>
        <end position="966"/>
    </location>
</feature>
<dbReference type="EMBL" id="CAXIEN010000134">
    <property type="protein sequence ID" value="CAL1280677.1"/>
    <property type="molecule type" value="Genomic_DNA"/>
</dbReference>
<dbReference type="GO" id="GO:0005634">
    <property type="term" value="C:nucleus"/>
    <property type="evidence" value="ECO:0007669"/>
    <property type="project" value="UniProtKB-SubCell"/>
</dbReference>
<dbReference type="PANTHER" id="PTHR21583">
    <property type="entry name" value="ELYS PROTEIN"/>
    <property type="match status" value="1"/>
</dbReference>
<evidence type="ECO:0008006" key="8">
    <source>
        <dbReference type="Google" id="ProtNLM"/>
    </source>
</evidence>
<dbReference type="InterPro" id="IPR036322">
    <property type="entry name" value="WD40_repeat_dom_sf"/>
</dbReference>
<dbReference type="Gene3D" id="2.130.10.10">
    <property type="entry name" value="YVTN repeat-like/Quinoprotein amine dehydrogenase"/>
    <property type="match status" value="1"/>
</dbReference>
<feature type="compositionally biased region" description="Polar residues" evidence="3">
    <location>
        <begin position="2032"/>
        <end position="2044"/>
    </location>
</feature>
<evidence type="ECO:0000259" key="4">
    <source>
        <dbReference type="Pfam" id="PF13934"/>
    </source>
</evidence>
<accession>A0AAV2A9L4</accession>
<dbReference type="Pfam" id="PF16687">
    <property type="entry name" value="ELYS-bb"/>
    <property type="match status" value="1"/>
</dbReference>
<feature type="compositionally biased region" description="Polar residues" evidence="3">
    <location>
        <begin position="2058"/>
        <end position="2073"/>
    </location>
</feature>
<feature type="region of interest" description="Disordered" evidence="3">
    <location>
        <begin position="1112"/>
        <end position="1166"/>
    </location>
</feature>
<feature type="compositionally biased region" description="Basic residues" evidence="3">
    <location>
        <begin position="2275"/>
        <end position="2288"/>
    </location>
</feature>
<keyword evidence="2" id="KW-0539">Nucleus</keyword>
<evidence type="ECO:0000256" key="1">
    <source>
        <dbReference type="ARBA" id="ARBA00004123"/>
    </source>
</evidence>
<feature type="compositionally biased region" description="Polar residues" evidence="3">
    <location>
        <begin position="1249"/>
        <end position="1260"/>
    </location>
</feature>
<feature type="compositionally biased region" description="Polar residues" evidence="3">
    <location>
        <begin position="2237"/>
        <end position="2249"/>
    </location>
</feature>
<evidence type="ECO:0000313" key="7">
    <source>
        <dbReference type="Proteomes" id="UP001497382"/>
    </source>
</evidence>
<comment type="subcellular location">
    <subcellularLocation>
        <location evidence="1">Nucleus</location>
    </subcellularLocation>
</comment>
<sequence>MRCEVVPSEFCNLVPFSSSSYSSYYPENAENVYGFISKNGLWLYQVHGTVIDIYCVESGKWCGGHCFAKTLKNPFAKITAAIEFTSSHVPFPCLLLAVNQDDESLLCLFDADSCKVAQAILMPGRVTSLDIVSGNGGVCLETHNLSRRLRYMFGIVAVGMQHGHVFFLDLCLDENFNSTEKLPSMTSVIKQRDFSAEKREAIIAKKHHVLLHLNVESNLGNSFEFKSRSSTLGKFPNGDVHVTALKYIPSLTTLAVGFNFGGIQLWELHHLTLQFTIANDHEQAIINFAFQEPENDPRNFCYLWVFKGHSIAEEELPTTTSVATLYSLTYFKREFVESFGALYTELQSCSRRFELPLTSDLYSSPYGGSIGSRLMSCQIINQKDLHHALGVASPNESDSVSEDMSLCFLSWEVWPNTQHLPLSYHLAVFDLNQWYQAHMPSTFRCHSNELSPYLGVFSMKETTKCLNNEEILSLYTIPQSIKKFKSLLVSEEFFYPSSLSFQQICFSENGLCKTTYCGFQKHLLFELGELGPQILMNPKEIYPSLMKSGLVPDPHVGADHTPLIIQRETLFQLALEYHLPFFFVKCLREWRYSESIHECCTSKYLLSWAWKRVIQIKNSIDKFTISLFNCSGEDVDKSSLKHLYSFRKQLNLIDTIMAGYQNHVTPRTEQGIQELQCRRDVILCINMYLKVLLWLRSVNILPEVCEEEATARNVVYRLSYINDSYSLRRTRLQKLHSSLASTDVLLIDGLVKESGVSGSWQEKNGTDNYPPPSIYAALGSYLMDGVTMELKHALMYYLLLDLKDMNANSTFPKEFKQFPHVFGLSKSNMKLLKAFWYLDRRDTKNAIKKLLHPAVRVSDILPWQHQRIIKSFLFWKAPQKALKYINHMEPPQTSLEDMKLHLSVLLACGAITQAYEYQHKKQEMGFGNELLNHLFLGCQELRKMKDLMYLPLNSLESWALVRFLTESKDPRAQESLVIYHLLHCNFFEAAKVNEKLSRHLMNTIASIYESSIRERSIDREALVESLMAAVSNTEKCLAEEMKRLPSDAAKKDANLEVSQPLSVSIKCSAVKQMSYSDILQSLICKASPCASPHLKTRNSYFEDMPFLRPPVTPDNIGKPVGTRNETPVVTKRSRLASSPTEYSSPAKRSRLLDSVPFKPSPLLKRTPKSLAGDIVSLLQTPPIHRRKSSLLKSKNLESTPTITPQSILKKKQDGKKQVQLDFHTAPTPPLGSDDESSEDEAMEVERNLDNNPASNNENMSRQIRFDIPSEPQENKMSSNLGLTMQRNVPKSDIFSSRLESSENILASKETGRTSFGNLTREPLRSLKKRISFHDELPSVKVSETDMEVEILHRSEEETKEAPSQKDSSLPQVGAITDLDREGETGMPISSFASNSKIPQAVIDITQADSSICKTSEPVDDDVEILLEVQGHTQPFQRSHLNPQLSLRGDFPNSKEQEATFLEGFQSAFLSGDKTTTSFAKKDASPVHSTASEDCLIIEQTSVDDHSENEAFYSPCSDNLNFTRTSFTFSEPVTLFQENSNPPSVQAEGGHNIESAFPYDLPEQRPDGINRTISFDFSEPSEGILDHEAASLSSDTKLLGAEIDMGQLIEDSSESSKPTCTTFSFIENIYATKNEGIVSHSTEEKFIEESSGNKFVTKLEQPQIQMEGATVPKINLAFSKKTEEYVIVSDKKAVAMEVTESSECETVLEPLSSSESSISQDKFTFSKPAFPKMAEDFSTLFGNKNFEAILDSNKSVTTSEPSTAEETETVYKSRFTFSKPLSTTAIEVEISGSQNSEVDAANDNKPEAALELPATMESNVAHKSRFTFSKPSSVKSSEVKIPVGKRDPEVNESNKSEAPSELAIEDNHNIPKSRFTFLKPAPSKGSEVNIAVDNKDSEMDIAESNKSEDAPELLTVEENHTVPKHRFTFSKPVPLIPGELCSASEDKDSKMDIIESNVATHQRFTFRKPVLLNEENVSSSKRQANPVVSKNNEQVEKKQVPITETNTSKTFVFTRSKSSSKTSGDEVKRESENPSNVNKSSSKTNFLLSDTAGTYEEFSSSLRKNASDEGTSEQNDPKTLLSSPCSAANPESQIQGSTTADDKNKTNTLKKKNSSKERADKSTVTTPAISKKKKAKGKLSQKIEFSFAEPTSPATPEILEVLAKSPDGPLPSFMFSPPMTRGRLRKKRIDETMGSSFSSVISEMSFVSKPPPVDAPSSMFSPPMTRGRLRKEKMDETMGNSFSSVTSEMSFVSKPPPMDSILEGIMQEKKLEPRRTSKVTTKKRTTARKPRSESHLEMSSFLYRRK</sequence>
<evidence type="ECO:0000259" key="5">
    <source>
        <dbReference type="Pfam" id="PF16687"/>
    </source>
</evidence>
<feature type="region of interest" description="Disordered" evidence="3">
    <location>
        <begin position="1836"/>
        <end position="1860"/>
    </location>
</feature>
<dbReference type="InterPro" id="IPR025151">
    <property type="entry name" value="ELYS_dom"/>
</dbReference>
<dbReference type="InterPro" id="IPR032040">
    <property type="entry name" value="ELYS-bb"/>
</dbReference>
<feature type="region of interest" description="Disordered" evidence="3">
    <location>
        <begin position="1975"/>
        <end position="2044"/>
    </location>
</feature>
<feature type="compositionally biased region" description="Basic and acidic residues" evidence="3">
    <location>
        <begin position="2022"/>
        <end position="2031"/>
    </location>
</feature>
<feature type="compositionally biased region" description="Polar residues" evidence="3">
    <location>
        <begin position="2001"/>
        <end position="2021"/>
    </location>
</feature>
<feature type="compositionally biased region" description="Basic and acidic residues" evidence="3">
    <location>
        <begin position="2265"/>
        <end position="2274"/>
    </location>
</feature>
<gene>
    <name evidence="6" type="ORF">LARSCL_LOCUS11103</name>
</gene>
<feature type="region of interest" description="Disordered" evidence="3">
    <location>
        <begin position="2058"/>
        <end position="2134"/>
    </location>
</feature>
<dbReference type="InterPro" id="IPR052620">
    <property type="entry name" value="ELYS/MEL-28_NucAsmblyFactor"/>
</dbReference>
<feature type="compositionally biased region" description="Basic and acidic residues" evidence="3">
    <location>
        <begin position="1843"/>
        <end position="1854"/>
    </location>
</feature>
<evidence type="ECO:0000256" key="3">
    <source>
        <dbReference type="SAM" id="MobiDB-lite"/>
    </source>
</evidence>
<proteinExistence type="predicted"/>
<organism evidence="6 7">
    <name type="scientific">Larinioides sclopetarius</name>
    <dbReference type="NCBI Taxonomy" id="280406"/>
    <lineage>
        <taxon>Eukaryota</taxon>
        <taxon>Metazoa</taxon>
        <taxon>Ecdysozoa</taxon>
        <taxon>Arthropoda</taxon>
        <taxon>Chelicerata</taxon>
        <taxon>Arachnida</taxon>
        <taxon>Araneae</taxon>
        <taxon>Araneomorphae</taxon>
        <taxon>Entelegynae</taxon>
        <taxon>Araneoidea</taxon>
        <taxon>Araneidae</taxon>
        <taxon>Larinioides</taxon>
    </lineage>
</organism>
<dbReference type="Pfam" id="PF13934">
    <property type="entry name" value="ELYS"/>
    <property type="match status" value="1"/>
</dbReference>
<keyword evidence="7" id="KW-1185">Reference proteome</keyword>
<evidence type="ECO:0000256" key="2">
    <source>
        <dbReference type="ARBA" id="ARBA00023242"/>
    </source>
</evidence>
<dbReference type="SUPFAM" id="SSF50978">
    <property type="entry name" value="WD40 repeat-like"/>
    <property type="match status" value="1"/>
</dbReference>
<dbReference type="InterPro" id="IPR015943">
    <property type="entry name" value="WD40/YVTN_repeat-like_dom_sf"/>
</dbReference>
<feature type="compositionally biased region" description="Polar residues" evidence="3">
    <location>
        <begin position="1975"/>
        <end position="1991"/>
    </location>
</feature>
<protein>
    <recommendedName>
        <fullName evidence="8">Protein ELYS</fullName>
    </recommendedName>
</protein>
<comment type="caution">
    <text evidence="6">The sequence shown here is derived from an EMBL/GenBank/DDBJ whole genome shotgun (WGS) entry which is preliminary data.</text>
</comment>
<dbReference type="PANTHER" id="PTHR21583:SF8">
    <property type="entry name" value="PROTEIN ELYS"/>
    <property type="match status" value="1"/>
</dbReference>